<evidence type="ECO:0000256" key="7">
    <source>
        <dbReference type="PROSITE-ProRule" id="PRU00042"/>
    </source>
</evidence>
<organism evidence="9 10">
    <name type="scientific">Galeopterus variegatus</name>
    <name type="common">Malayan flying lemur</name>
    <name type="synonym">Cynocephalus variegatus</name>
    <dbReference type="NCBI Taxonomy" id="482537"/>
    <lineage>
        <taxon>Eukaryota</taxon>
        <taxon>Metazoa</taxon>
        <taxon>Chordata</taxon>
        <taxon>Craniata</taxon>
        <taxon>Vertebrata</taxon>
        <taxon>Euteleostomi</taxon>
        <taxon>Mammalia</taxon>
        <taxon>Eutheria</taxon>
        <taxon>Euarchontoglires</taxon>
        <taxon>Dermoptera</taxon>
        <taxon>Cynocephalidae</taxon>
        <taxon>Galeopterus</taxon>
    </lineage>
</organism>
<evidence type="ECO:0000256" key="5">
    <source>
        <dbReference type="ARBA" id="ARBA00022833"/>
    </source>
</evidence>
<keyword evidence="6" id="KW-0539">Nucleus</keyword>
<keyword evidence="5" id="KW-0862">Zinc</keyword>
<evidence type="ECO:0000256" key="1">
    <source>
        <dbReference type="ARBA" id="ARBA00004123"/>
    </source>
</evidence>
<keyword evidence="2" id="KW-0479">Metal-binding</keyword>
<feature type="domain" description="C2H2-type" evidence="8">
    <location>
        <begin position="52"/>
        <end position="79"/>
    </location>
</feature>
<comment type="subcellular location">
    <subcellularLocation>
        <location evidence="1">Nucleus</location>
    </subcellularLocation>
</comment>
<accession>A0ABM0SDP9</accession>
<protein>
    <submittedName>
        <fullName evidence="10">Zinc finger protein 781-like</fullName>
    </submittedName>
</protein>
<dbReference type="PROSITE" id="PS50157">
    <property type="entry name" value="ZINC_FINGER_C2H2_2"/>
    <property type="match status" value="1"/>
</dbReference>
<dbReference type="Proteomes" id="UP000694923">
    <property type="component" value="Unplaced"/>
</dbReference>
<dbReference type="GeneID" id="103608321"/>
<evidence type="ECO:0000256" key="4">
    <source>
        <dbReference type="ARBA" id="ARBA00022771"/>
    </source>
</evidence>
<dbReference type="PANTHER" id="PTHR23226">
    <property type="entry name" value="ZINC FINGER AND SCAN DOMAIN-CONTAINING"/>
    <property type="match status" value="1"/>
</dbReference>
<dbReference type="RefSeq" id="XP_008590990.1">
    <property type="nucleotide sequence ID" value="XM_008592768.1"/>
</dbReference>
<gene>
    <name evidence="10" type="primary">LOC103608321</name>
</gene>
<keyword evidence="3" id="KW-0677">Repeat</keyword>
<dbReference type="InterPro" id="IPR013087">
    <property type="entry name" value="Znf_C2H2_type"/>
</dbReference>
<dbReference type="PROSITE" id="PS00028">
    <property type="entry name" value="ZINC_FINGER_C2H2_1"/>
    <property type="match status" value="1"/>
</dbReference>
<sequence length="91" mass="10393">MNVRNVGKHFGAAQILLDTRIFVLERNSMNILNVGKPSTRFQILPNIMEKPRKCSTCGNALCGHVKLIQHQRIHTGEKPYLCKECGRVFSW</sequence>
<evidence type="ECO:0000256" key="6">
    <source>
        <dbReference type="ARBA" id="ARBA00023242"/>
    </source>
</evidence>
<name>A0ABM0SDP9_GALVR</name>
<dbReference type="InterPro" id="IPR036236">
    <property type="entry name" value="Znf_C2H2_sf"/>
</dbReference>
<dbReference type="PANTHER" id="PTHR23226:SF366">
    <property type="entry name" value="ZINC FINGER PROTEIN ZFP2"/>
    <property type="match status" value="1"/>
</dbReference>
<dbReference type="SUPFAM" id="SSF57667">
    <property type="entry name" value="beta-beta-alpha zinc fingers"/>
    <property type="match status" value="1"/>
</dbReference>
<reference evidence="10" key="1">
    <citation type="submission" date="2025-08" db="UniProtKB">
        <authorList>
            <consortium name="RefSeq"/>
        </authorList>
    </citation>
    <scope>IDENTIFICATION</scope>
</reference>
<keyword evidence="9" id="KW-1185">Reference proteome</keyword>
<evidence type="ECO:0000313" key="10">
    <source>
        <dbReference type="RefSeq" id="XP_008590990.1"/>
    </source>
</evidence>
<evidence type="ECO:0000256" key="2">
    <source>
        <dbReference type="ARBA" id="ARBA00022723"/>
    </source>
</evidence>
<dbReference type="Gene3D" id="3.30.160.60">
    <property type="entry name" value="Classic Zinc Finger"/>
    <property type="match status" value="2"/>
</dbReference>
<proteinExistence type="predicted"/>
<evidence type="ECO:0000313" key="9">
    <source>
        <dbReference type="Proteomes" id="UP000694923"/>
    </source>
</evidence>
<keyword evidence="4 7" id="KW-0863">Zinc-finger</keyword>
<evidence type="ECO:0000256" key="3">
    <source>
        <dbReference type="ARBA" id="ARBA00022737"/>
    </source>
</evidence>
<evidence type="ECO:0000259" key="8">
    <source>
        <dbReference type="PROSITE" id="PS50157"/>
    </source>
</evidence>